<dbReference type="Pfam" id="PF00646">
    <property type="entry name" value="F-box"/>
    <property type="match status" value="1"/>
</dbReference>
<dbReference type="InterPro" id="IPR036047">
    <property type="entry name" value="F-box-like_dom_sf"/>
</dbReference>
<dbReference type="EMBL" id="JASWJB010000029">
    <property type="protein sequence ID" value="KAK2608992.1"/>
    <property type="molecule type" value="Genomic_DNA"/>
</dbReference>
<feature type="domain" description="F-box" evidence="1">
    <location>
        <begin position="58"/>
        <end position="104"/>
    </location>
</feature>
<proteinExistence type="predicted"/>
<dbReference type="InterPro" id="IPR001810">
    <property type="entry name" value="F-box_dom"/>
</dbReference>
<comment type="caution">
    <text evidence="2">The sequence shown here is derived from an EMBL/GenBank/DDBJ whole genome shotgun (WGS) entry which is preliminary data.</text>
</comment>
<evidence type="ECO:0000259" key="1">
    <source>
        <dbReference type="PROSITE" id="PS50181"/>
    </source>
</evidence>
<keyword evidence="3" id="KW-1185">Reference proteome</keyword>
<dbReference type="SUPFAM" id="SSF81383">
    <property type="entry name" value="F-box domain"/>
    <property type="match status" value="1"/>
</dbReference>
<gene>
    <name evidence="2" type="ORF">QQS21_002472</name>
</gene>
<accession>A0AAJ0CV38</accession>
<reference evidence="2" key="1">
    <citation type="submission" date="2023-06" db="EMBL/GenBank/DDBJ databases">
        <title>Conoideocrella luteorostrata (Hypocreales: Clavicipitaceae), a potential biocontrol fungus for elongate hemlock scale in United States Christmas tree production areas.</title>
        <authorList>
            <person name="Barrett H."/>
            <person name="Lovett B."/>
            <person name="Macias A.M."/>
            <person name="Stajich J.E."/>
            <person name="Kasson M.T."/>
        </authorList>
    </citation>
    <scope>NUCLEOTIDE SEQUENCE</scope>
    <source>
        <strain evidence="2">ARSEF 14590</strain>
    </source>
</reference>
<dbReference type="AlphaFoldDB" id="A0AAJ0CV38"/>
<dbReference type="Proteomes" id="UP001251528">
    <property type="component" value="Unassembled WGS sequence"/>
</dbReference>
<evidence type="ECO:0000313" key="3">
    <source>
        <dbReference type="Proteomes" id="UP001251528"/>
    </source>
</evidence>
<organism evidence="2 3">
    <name type="scientific">Conoideocrella luteorostrata</name>
    <dbReference type="NCBI Taxonomy" id="1105319"/>
    <lineage>
        <taxon>Eukaryota</taxon>
        <taxon>Fungi</taxon>
        <taxon>Dikarya</taxon>
        <taxon>Ascomycota</taxon>
        <taxon>Pezizomycotina</taxon>
        <taxon>Sordariomycetes</taxon>
        <taxon>Hypocreomycetidae</taxon>
        <taxon>Hypocreales</taxon>
        <taxon>Clavicipitaceae</taxon>
        <taxon>Conoideocrella</taxon>
    </lineage>
</organism>
<sequence length="311" mass="35245">MSTLQLDALPADEIDRIVDKLSYHETDFDEAVAHQQLSTKTPPPPLLHGTSKPSTCGIGTLARLPPEVISYVCLMLDVQSLLTLSQVNRHARNVVATNPQLRRLADHASNCLWVTMKTGLARHITTRSLYHALMTRKCSFCRYFGSFIILPTAQRCCFLCIKNRHDLQPLYLKTICKLSGLSAKRIQASSIPIMRSIPGTYSLEQKSIPKRRLVVGAQHARQILLDVGRPLPDKWPDTYLLRFTMATFLPWYDSKSGELHRGLACLGCRHAVDDNIFIDGYHERRDRAYTRQEFLSHISTCQDAYELLADP</sequence>
<evidence type="ECO:0000313" key="2">
    <source>
        <dbReference type="EMBL" id="KAK2608992.1"/>
    </source>
</evidence>
<dbReference type="Gene3D" id="1.20.1280.50">
    <property type="match status" value="1"/>
</dbReference>
<dbReference type="PROSITE" id="PS50181">
    <property type="entry name" value="FBOX"/>
    <property type="match status" value="1"/>
</dbReference>
<protein>
    <recommendedName>
        <fullName evidence="1">F-box domain-containing protein</fullName>
    </recommendedName>
</protein>
<name>A0AAJ0CV38_9HYPO</name>